<accession>A0A5J5IZG0</accession>
<dbReference type="AlphaFoldDB" id="A0A5J5IZG0"/>
<dbReference type="OrthoDB" id="5243635at2"/>
<keyword evidence="5" id="KW-1185">Reference proteome</keyword>
<dbReference type="InterPro" id="IPR050832">
    <property type="entry name" value="Bact_Acetyltransf"/>
</dbReference>
<evidence type="ECO:0000256" key="2">
    <source>
        <dbReference type="ARBA" id="ARBA00023315"/>
    </source>
</evidence>
<dbReference type="Gene3D" id="3.40.630.30">
    <property type="match status" value="1"/>
</dbReference>
<gene>
    <name evidence="4" type="ORF">F6B43_09240</name>
</gene>
<name>A0A5J5IZG0_9MICO</name>
<evidence type="ECO:0000256" key="1">
    <source>
        <dbReference type="ARBA" id="ARBA00022679"/>
    </source>
</evidence>
<reference evidence="5" key="1">
    <citation type="submission" date="2019-09" db="EMBL/GenBank/DDBJ databases">
        <title>Mumia zhuanghuii sp. nov. isolated from the intestinal contents of plateau pika (Ochotona curzoniae) in the Qinghai-Tibet plateau of China.</title>
        <authorList>
            <person name="Tian Z."/>
        </authorList>
    </citation>
    <scope>NUCLEOTIDE SEQUENCE [LARGE SCALE GENOMIC DNA]</scope>
    <source>
        <strain evidence="5">JCM 30598</strain>
    </source>
</reference>
<evidence type="ECO:0000313" key="4">
    <source>
        <dbReference type="EMBL" id="KAA9107635.1"/>
    </source>
</evidence>
<comment type="caution">
    <text evidence="4">The sequence shown here is derived from an EMBL/GenBank/DDBJ whole genome shotgun (WGS) entry which is preliminary data.</text>
</comment>
<dbReference type="PANTHER" id="PTHR43877">
    <property type="entry name" value="AMINOALKYLPHOSPHONATE N-ACETYLTRANSFERASE-RELATED-RELATED"/>
    <property type="match status" value="1"/>
</dbReference>
<dbReference type="RefSeq" id="WP_150448670.1">
    <property type="nucleotide sequence ID" value="NZ_VYSA01000002.1"/>
</dbReference>
<keyword evidence="1 4" id="KW-0808">Transferase</keyword>
<keyword evidence="2" id="KW-0012">Acyltransferase</keyword>
<evidence type="ECO:0000259" key="3">
    <source>
        <dbReference type="PROSITE" id="PS51186"/>
    </source>
</evidence>
<feature type="domain" description="N-acetyltransferase" evidence="3">
    <location>
        <begin position="25"/>
        <end position="172"/>
    </location>
</feature>
<dbReference type="Proteomes" id="UP000325827">
    <property type="component" value="Unassembled WGS sequence"/>
</dbReference>
<evidence type="ECO:0000313" key="5">
    <source>
        <dbReference type="Proteomes" id="UP000325827"/>
    </source>
</evidence>
<dbReference type="SUPFAM" id="SSF55729">
    <property type="entry name" value="Acyl-CoA N-acyltransferases (Nat)"/>
    <property type="match status" value="1"/>
</dbReference>
<dbReference type="CDD" id="cd04301">
    <property type="entry name" value="NAT_SF"/>
    <property type="match status" value="1"/>
</dbReference>
<dbReference type="EMBL" id="VYSA01000002">
    <property type="protein sequence ID" value="KAA9107635.1"/>
    <property type="molecule type" value="Genomic_DNA"/>
</dbReference>
<sequence>MLTVRPATIDDARAIAAVRISSWRVAYAGLIEQDVLDAMDIERESTRRAELWTEYHADPRGVDLIAESDGVAVGWASYGPSREAADEGELYALYAVPDRWATGVGHALMTEVERALRLSFTIAHLWVLDGNERAASFYERHGWTEDGRSKTEVRDAAPGRPAYALRERRRVRDLTVG</sequence>
<dbReference type="GO" id="GO:0016747">
    <property type="term" value="F:acyltransferase activity, transferring groups other than amino-acyl groups"/>
    <property type="evidence" value="ECO:0007669"/>
    <property type="project" value="InterPro"/>
</dbReference>
<dbReference type="InterPro" id="IPR000182">
    <property type="entry name" value="GNAT_dom"/>
</dbReference>
<protein>
    <submittedName>
        <fullName evidence="4">GNAT family N-acetyltransferase</fullName>
    </submittedName>
</protein>
<dbReference type="Pfam" id="PF00583">
    <property type="entry name" value="Acetyltransf_1"/>
    <property type="match status" value="1"/>
</dbReference>
<dbReference type="InterPro" id="IPR016181">
    <property type="entry name" value="Acyl_CoA_acyltransferase"/>
</dbReference>
<organism evidence="4 5">
    <name type="scientific">Microbacterium rhizomatis</name>
    <dbReference type="NCBI Taxonomy" id="1631477"/>
    <lineage>
        <taxon>Bacteria</taxon>
        <taxon>Bacillati</taxon>
        <taxon>Actinomycetota</taxon>
        <taxon>Actinomycetes</taxon>
        <taxon>Micrococcales</taxon>
        <taxon>Microbacteriaceae</taxon>
        <taxon>Microbacterium</taxon>
    </lineage>
</organism>
<proteinExistence type="predicted"/>
<dbReference type="PROSITE" id="PS51186">
    <property type="entry name" value="GNAT"/>
    <property type="match status" value="1"/>
</dbReference>